<evidence type="ECO:0000256" key="1">
    <source>
        <dbReference type="SAM" id="MobiDB-lite"/>
    </source>
</evidence>
<keyword evidence="3" id="KW-1185">Reference proteome</keyword>
<accession>A0AAD8X3F7</accession>
<feature type="compositionally biased region" description="Basic and acidic residues" evidence="1">
    <location>
        <begin position="179"/>
        <end position="202"/>
    </location>
</feature>
<dbReference type="Proteomes" id="UP001231189">
    <property type="component" value="Unassembled WGS sequence"/>
</dbReference>
<reference evidence="2" key="1">
    <citation type="submission" date="2023-07" db="EMBL/GenBank/DDBJ databases">
        <title>A chromosome-level genome assembly of Lolium multiflorum.</title>
        <authorList>
            <person name="Chen Y."/>
            <person name="Copetti D."/>
            <person name="Kolliker R."/>
            <person name="Studer B."/>
        </authorList>
    </citation>
    <scope>NUCLEOTIDE SEQUENCE</scope>
    <source>
        <strain evidence="2">02402/16</strain>
        <tissue evidence="2">Leaf</tissue>
    </source>
</reference>
<evidence type="ECO:0000313" key="2">
    <source>
        <dbReference type="EMBL" id="KAK1692584.1"/>
    </source>
</evidence>
<proteinExistence type="predicted"/>
<evidence type="ECO:0000313" key="3">
    <source>
        <dbReference type="Proteomes" id="UP001231189"/>
    </source>
</evidence>
<comment type="caution">
    <text evidence="2">The sequence shown here is derived from an EMBL/GenBank/DDBJ whole genome shotgun (WGS) entry which is preliminary data.</text>
</comment>
<sequence length="266" mass="27382">MAVCTVKVWMTAKQLVAVAELEVAWINGDFSRASAAPGLRLALLRRRLRWLTVRGEVVKGDAIGGDSLVGEGLVGSHCFRACRGSGGIFFPVYGGGGPGSPFCACLVESWWRGEANGEGKGAREGGMARRRVSVARASADKDGMAMPLLSHVGVAGAFWPGRCGPPLDDRRSPACSGDQGEHIGHGGRGHGGEKRGEGEAHGHGRHGGGLSIHGPPLGLLLGVLERRAAANPISGDSEIASGTLPERGFISGGLYTAMVASGVMSV</sequence>
<dbReference type="AlphaFoldDB" id="A0AAD8X3F7"/>
<organism evidence="2 3">
    <name type="scientific">Lolium multiflorum</name>
    <name type="common">Italian ryegrass</name>
    <name type="synonym">Lolium perenne subsp. multiflorum</name>
    <dbReference type="NCBI Taxonomy" id="4521"/>
    <lineage>
        <taxon>Eukaryota</taxon>
        <taxon>Viridiplantae</taxon>
        <taxon>Streptophyta</taxon>
        <taxon>Embryophyta</taxon>
        <taxon>Tracheophyta</taxon>
        <taxon>Spermatophyta</taxon>
        <taxon>Magnoliopsida</taxon>
        <taxon>Liliopsida</taxon>
        <taxon>Poales</taxon>
        <taxon>Poaceae</taxon>
        <taxon>BOP clade</taxon>
        <taxon>Pooideae</taxon>
        <taxon>Poodae</taxon>
        <taxon>Poeae</taxon>
        <taxon>Poeae Chloroplast Group 2 (Poeae type)</taxon>
        <taxon>Loliodinae</taxon>
        <taxon>Loliinae</taxon>
        <taxon>Lolium</taxon>
    </lineage>
</organism>
<protein>
    <submittedName>
        <fullName evidence="2">Uncharacterized protein</fullName>
    </submittedName>
</protein>
<gene>
    <name evidence="2" type="ORF">QYE76_009281</name>
</gene>
<name>A0AAD8X3F7_LOLMU</name>
<feature type="region of interest" description="Disordered" evidence="1">
    <location>
        <begin position="169"/>
        <end position="211"/>
    </location>
</feature>
<dbReference type="EMBL" id="JAUUTY010000001">
    <property type="protein sequence ID" value="KAK1692584.1"/>
    <property type="molecule type" value="Genomic_DNA"/>
</dbReference>